<dbReference type="InterPro" id="IPR050164">
    <property type="entry name" value="Peptidase_C19"/>
</dbReference>
<name>A0A5A7QLK7_STRAF</name>
<keyword evidence="9" id="KW-1185">Reference proteome</keyword>
<dbReference type="AlphaFoldDB" id="A0A5A7QLK7"/>
<dbReference type="InterPro" id="IPR028889">
    <property type="entry name" value="USP"/>
</dbReference>
<evidence type="ECO:0000256" key="5">
    <source>
        <dbReference type="ARBA" id="ARBA00022801"/>
    </source>
</evidence>
<dbReference type="GO" id="GO:0005829">
    <property type="term" value="C:cytosol"/>
    <property type="evidence" value="ECO:0007669"/>
    <property type="project" value="TreeGrafter"/>
</dbReference>
<dbReference type="EMBL" id="BKCP01007404">
    <property type="protein sequence ID" value="GER46034.1"/>
    <property type="molecule type" value="Genomic_DNA"/>
</dbReference>
<dbReference type="CDD" id="cd02257">
    <property type="entry name" value="Peptidase_C19"/>
    <property type="match status" value="1"/>
</dbReference>
<keyword evidence="6" id="KW-0788">Thiol protease</keyword>
<dbReference type="GO" id="GO:0004843">
    <property type="term" value="F:cysteine-type deubiquitinase activity"/>
    <property type="evidence" value="ECO:0007669"/>
    <property type="project" value="UniProtKB-EC"/>
</dbReference>
<dbReference type="OrthoDB" id="429671at2759"/>
<dbReference type="GO" id="GO:0016579">
    <property type="term" value="P:protein deubiquitination"/>
    <property type="evidence" value="ECO:0007669"/>
    <property type="project" value="InterPro"/>
</dbReference>
<evidence type="ECO:0000259" key="7">
    <source>
        <dbReference type="PROSITE" id="PS50235"/>
    </source>
</evidence>
<comment type="catalytic activity">
    <reaction evidence="1">
        <text>Thiol-dependent hydrolysis of ester, thioester, amide, peptide and isopeptide bonds formed by the C-terminal Gly of ubiquitin (a 76-residue protein attached to proteins as an intracellular targeting signal).</text>
        <dbReference type="EC" id="3.4.19.12"/>
    </reaction>
</comment>
<feature type="domain" description="USP" evidence="7">
    <location>
        <begin position="1"/>
        <end position="181"/>
    </location>
</feature>
<protein>
    <recommendedName>
        <fullName evidence="2">ubiquitinyl hydrolase 1</fullName>
        <ecNumber evidence="2">3.4.19.12</ecNumber>
    </recommendedName>
</protein>
<organism evidence="8 9">
    <name type="scientific">Striga asiatica</name>
    <name type="common">Asiatic witchweed</name>
    <name type="synonym">Buchnera asiatica</name>
    <dbReference type="NCBI Taxonomy" id="4170"/>
    <lineage>
        <taxon>Eukaryota</taxon>
        <taxon>Viridiplantae</taxon>
        <taxon>Streptophyta</taxon>
        <taxon>Embryophyta</taxon>
        <taxon>Tracheophyta</taxon>
        <taxon>Spermatophyta</taxon>
        <taxon>Magnoliopsida</taxon>
        <taxon>eudicotyledons</taxon>
        <taxon>Gunneridae</taxon>
        <taxon>Pentapetalae</taxon>
        <taxon>asterids</taxon>
        <taxon>lamiids</taxon>
        <taxon>Lamiales</taxon>
        <taxon>Orobanchaceae</taxon>
        <taxon>Buchnereae</taxon>
        <taxon>Striga</taxon>
    </lineage>
</organism>
<evidence type="ECO:0000256" key="1">
    <source>
        <dbReference type="ARBA" id="ARBA00000707"/>
    </source>
</evidence>
<keyword evidence="3" id="KW-0645">Protease</keyword>
<keyword evidence="4" id="KW-0833">Ubl conjugation pathway</keyword>
<dbReference type="PANTHER" id="PTHR24006">
    <property type="entry name" value="UBIQUITIN CARBOXYL-TERMINAL HYDROLASE"/>
    <property type="match status" value="1"/>
</dbReference>
<dbReference type="InterPro" id="IPR001394">
    <property type="entry name" value="Peptidase_C19_UCH"/>
</dbReference>
<gene>
    <name evidence="8" type="ORF">STAS_23027</name>
</gene>
<dbReference type="PROSITE" id="PS50235">
    <property type="entry name" value="USP_3"/>
    <property type="match status" value="1"/>
</dbReference>
<evidence type="ECO:0000256" key="6">
    <source>
        <dbReference type="ARBA" id="ARBA00022807"/>
    </source>
</evidence>
<sequence length="181" mass="20242">MSFRQEDAQEFLSFVMHQMHDELLKLDAQVSNGNGETASLVSSTDDESEDDDWETVAQETKLQLHELRVSYHQSNKASVTIQPFLLLHLNICPEQVCTIEDALKLFSAPETLEGYRTSASGKGEVVTASKSVKILELSQIMILHLMRFSYGSQGSTKLHKSVHFPLEFLVGRELLASPSSE</sequence>
<reference evidence="9" key="1">
    <citation type="journal article" date="2019" name="Curr. Biol.">
        <title>Genome Sequence of Striga asiatica Provides Insight into the Evolution of Plant Parasitism.</title>
        <authorList>
            <person name="Yoshida S."/>
            <person name="Kim S."/>
            <person name="Wafula E.K."/>
            <person name="Tanskanen J."/>
            <person name="Kim Y.M."/>
            <person name="Honaas L."/>
            <person name="Yang Z."/>
            <person name="Spallek T."/>
            <person name="Conn C.E."/>
            <person name="Ichihashi Y."/>
            <person name="Cheong K."/>
            <person name="Cui S."/>
            <person name="Der J.P."/>
            <person name="Gundlach H."/>
            <person name="Jiao Y."/>
            <person name="Hori C."/>
            <person name="Ishida J.K."/>
            <person name="Kasahara H."/>
            <person name="Kiba T."/>
            <person name="Kim M.S."/>
            <person name="Koo N."/>
            <person name="Laohavisit A."/>
            <person name="Lee Y.H."/>
            <person name="Lumba S."/>
            <person name="McCourt P."/>
            <person name="Mortimer J.C."/>
            <person name="Mutuku J.M."/>
            <person name="Nomura T."/>
            <person name="Sasaki-Sekimoto Y."/>
            <person name="Seto Y."/>
            <person name="Wang Y."/>
            <person name="Wakatake T."/>
            <person name="Sakakibara H."/>
            <person name="Demura T."/>
            <person name="Yamaguchi S."/>
            <person name="Yoneyama K."/>
            <person name="Manabe R.I."/>
            <person name="Nelson D.C."/>
            <person name="Schulman A.H."/>
            <person name="Timko M.P."/>
            <person name="dePamphilis C.W."/>
            <person name="Choi D."/>
            <person name="Shirasu K."/>
        </authorList>
    </citation>
    <scope>NUCLEOTIDE SEQUENCE [LARGE SCALE GENOMIC DNA]</scope>
    <source>
        <strain evidence="9">cv. UVA1</strain>
    </source>
</reference>
<evidence type="ECO:0000256" key="3">
    <source>
        <dbReference type="ARBA" id="ARBA00022670"/>
    </source>
</evidence>
<dbReference type="EC" id="3.4.19.12" evidence="2"/>
<feature type="non-terminal residue" evidence="8">
    <location>
        <position position="181"/>
    </location>
</feature>
<dbReference type="SUPFAM" id="SSF54001">
    <property type="entry name" value="Cysteine proteinases"/>
    <property type="match status" value="1"/>
</dbReference>
<evidence type="ECO:0000313" key="9">
    <source>
        <dbReference type="Proteomes" id="UP000325081"/>
    </source>
</evidence>
<dbReference type="Proteomes" id="UP000325081">
    <property type="component" value="Unassembled WGS sequence"/>
</dbReference>
<dbReference type="Pfam" id="PF00443">
    <property type="entry name" value="UCH"/>
    <property type="match status" value="1"/>
</dbReference>
<accession>A0A5A7QLK7</accession>
<proteinExistence type="predicted"/>
<dbReference type="GO" id="GO:0005634">
    <property type="term" value="C:nucleus"/>
    <property type="evidence" value="ECO:0007669"/>
    <property type="project" value="TreeGrafter"/>
</dbReference>
<dbReference type="GO" id="GO:0006508">
    <property type="term" value="P:proteolysis"/>
    <property type="evidence" value="ECO:0007669"/>
    <property type="project" value="UniProtKB-KW"/>
</dbReference>
<dbReference type="PANTHER" id="PTHR24006:SF687">
    <property type="entry name" value="UBIQUITIN CARBOXYL-TERMINAL HYDROLASE 10"/>
    <property type="match status" value="1"/>
</dbReference>
<evidence type="ECO:0000256" key="4">
    <source>
        <dbReference type="ARBA" id="ARBA00022786"/>
    </source>
</evidence>
<evidence type="ECO:0000256" key="2">
    <source>
        <dbReference type="ARBA" id="ARBA00012759"/>
    </source>
</evidence>
<dbReference type="Gene3D" id="3.90.70.10">
    <property type="entry name" value="Cysteine proteinases"/>
    <property type="match status" value="1"/>
</dbReference>
<dbReference type="InterPro" id="IPR038765">
    <property type="entry name" value="Papain-like_cys_pep_sf"/>
</dbReference>
<comment type="caution">
    <text evidence="8">The sequence shown here is derived from an EMBL/GenBank/DDBJ whole genome shotgun (WGS) entry which is preliminary data.</text>
</comment>
<keyword evidence="5 8" id="KW-0378">Hydrolase</keyword>
<evidence type="ECO:0000313" key="8">
    <source>
        <dbReference type="EMBL" id="GER46034.1"/>
    </source>
</evidence>